<evidence type="ECO:0000313" key="1">
    <source>
        <dbReference type="EMBL" id="CAL0330304.1"/>
    </source>
</evidence>
<comment type="caution">
    <text evidence="1">The sequence shown here is derived from an EMBL/GenBank/DDBJ whole genome shotgun (WGS) entry which is preliminary data.</text>
</comment>
<accession>A0AAV1Y8I8</accession>
<dbReference type="Proteomes" id="UP001497480">
    <property type="component" value="Unassembled WGS sequence"/>
</dbReference>
<keyword evidence="2" id="KW-1185">Reference proteome</keyword>
<protein>
    <submittedName>
        <fullName evidence="1">Uncharacterized protein</fullName>
    </submittedName>
</protein>
<dbReference type="AlphaFoldDB" id="A0AAV1Y8I8"/>
<dbReference type="EMBL" id="CAXHTB010000022">
    <property type="protein sequence ID" value="CAL0330304.1"/>
    <property type="molecule type" value="Genomic_DNA"/>
</dbReference>
<name>A0AAV1Y8I8_LUPLU</name>
<proteinExistence type="predicted"/>
<sequence length="116" mass="12980">MWVARGRNVILGIGVGWEMWEEEPTIGGSGGNGGGMFIPTSLSMIAHKTSAMASCLASCWSLFFCKNLEKQFIDLFVIIFEGLVQEMKATMILVNPRENNKNKFKEIKKITKAKDY</sequence>
<organism evidence="1 2">
    <name type="scientific">Lupinus luteus</name>
    <name type="common">European yellow lupine</name>
    <dbReference type="NCBI Taxonomy" id="3873"/>
    <lineage>
        <taxon>Eukaryota</taxon>
        <taxon>Viridiplantae</taxon>
        <taxon>Streptophyta</taxon>
        <taxon>Embryophyta</taxon>
        <taxon>Tracheophyta</taxon>
        <taxon>Spermatophyta</taxon>
        <taxon>Magnoliopsida</taxon>
        <taxon>eudicotyledons</taxon>
        <taxon>Gunneridae</taxon>
        <taxon>Pentapetalae</taxon>
        <taxon>rosids</taxon>
        <taxon>fabids</taxon>
        <taxon>Fabales</taxon>
        <taxon>Fabaceae</taxon>
        <taxon>Papilionoideae</taxon>
        <taxon>50 kb inversion clade</taxon>
        <taxon>genistoids sensu lato</taxon>
        <taxon>core genistoids</taxon>
        <taxon>Genisteae</taxon>
        <taxon>Lupinus</taxon>
    </lineage>
</organism>
<evidence type="ECO:0000313" key="2">
    <source>
        <dbReference type="Proteomes" id="UP001497480"/>
    </source>
</evidence>
<reference evidence="1 2" key="1">
    <citation type="submission" date="2024-03" db="EMBL/GenBank/DDBJ databases">
        <authorList>
            <person name="Martinez-Hernandez J."/>
        </authorList>
    </citation>
    <scope>NUCLEOTIDE SEQUENCE [LARGE SCALE GENOMIC DNA]</scope>
</reference>
<gene>
    <name evidence="1" type="ORF">LLUT_LOCUS31364</name>
</gene>